<organism evidence="2 3">
    <name type="scientific">Microbacterium sorbitolivorans</name>
    <dbReference type="NCBI Taxonomy" id="1867410"/>
    <lineage>
        <taxon>Bacteria</taxon>
        <taxon>Bacillati</taxon>
        <taxon>Actinomycetota</taxon>
        <taxon>Actinomycetes</taxon>
        <taxon>Micrococcales</taxon>
        <taxon>Microbacteriaceae</taxon>
        <taxon>Microbacterium</taxon>
    </lineage>
</organism>
<feature type="region of interest" description="Disordered" evidence="1">
    <location>
        <begin position="447"/>
        <end position="472"/>
    </location>
</feature>
<gene>
    <name evidence="2" type="ORF">DTO57_14160</name>
</gene>
<dbReference type="AlphaFoldDB" id="A0A367XSY5"/>
<dbReference type="EMBL" id="QORO01000008">
    <property type="protein sequence ID" value="RCK56743.1"/>
    <property type="molecule type" value="Genomic_DNA"/>
</dbReference>
<name>A0A367XSY5_9MICO</name>
<evidence type="ECO:0000313" key="3">
    <source>
        <dbReference type="Proteomes" id="UP000253508"/>
    </source>
</evidence>
<sequence>MKSTLRDEVFADLPRSLSILAESLDAENTHAIEVFDRGTTGLDGPYHASETPGEWEPNNFNSFVFDIGTTKASAGAGGTYGFGKTATFEVSRAHTVVYWTRCTGREGLPEYRLIATSLHDPYAEGGARYTGAHWWGDASGDSIAPIRGEAARVLGEKIFRTHFGDDDEDPEMGTSILIIDPVITVHSEDERTVDKLTPVRSTEVASLLVGQIRDAMAHSVWPKTFAQDQENAPMHIELYHDRQEQPVAEEVRRRYSTFADALIEVRKEQKTQVDDYAPAPSPLILKRETFPITLRPRGWTDPRNEVFGGRNDNVVGHLHMIASAKSPASQDYTIPDDRLCLMRSGAELVVQYMEIPGFEDDVVQWHGVFKPTPECDDHFSATEPPTHDSWTPQNAEKEVSKYVVEKALGQIRQKARKFLTESQLARPVEKRSVRAVAQALRSFVPVGAAPDEPLESPRRRARSGATRRHTVRTDVSISEARSLPDGKGQQVTVVATTDSPDATEIKVTATVYAVAQDGNLALGEDELQIDWALPGGSRELGPEVTVRPGQAVGVLFVTQVATALEIDLSAEVVK</sequence>
<comment type="caution">
    <text evidence="2">The sequence shown here is derived from an EMBL/GenBank/DDBJ whole genome shotgun (WGS) entry which is preliminary data.</text>
</comment>
<evidence type="ECO:0000256" key="1">
    <source>
        <dbReference type="SAM" id="MobiDB-lite"/>
    </source>
</evidence>
<protein>
    <submittedName>
        <fullName evidence="2">Uncharacterized protein</fullName>
    </submittedName>
</protein>
<dbReference type="Proteomes" id="UP000253508">
    <property type="component" value="Unassembled WGS sequence"/>
</dbReference>
<accession>A0A367XSY5</accession>
<reference evidence="2 3" key="1">
    <citation type="submission" date="2018-07" db="EMBL/GenBank/DDBJ databases">
        <title>Microbacterium endoborsara sp. nov., a novel actinobacterium isolated from Borszczowia aralocaspica.</title>
        <authorList>
            <person name="An D."/>
        </authorList>
    </citation>
    <scope>NUCLEOTIDE SEQUENCE [LARGE SCALE GENOMIC DNA]</scope>
    <source>
        <strain evidence="2 3">C1.15228</strain>
    </source>
</reference>
<proteinExistence type="predicted"/>
<keyword evidence="3" id="KW-1185">Reference proteome</keyword>
<dbReference type="RefSeq" id="WP_162785798.1">
    <property type="nucleotide sequence ID" value="NZ_BMHU01000009.1"/>
</dbReference>
<evidence type="ECO:0000313" key="2">
    <source>
        <dbReference type="EMBL" id="RCK56743.1"/>
    </source>
</evidence>
<feature type="compositionally biased region" description="Basic residues" evidence="1">
    <location>
        <begin position="459"/>
        <end position="470"/>
    </location>
</feature>